<comment type="caution">
    <text evidence="2">The sequence shown here is derived from an EMBL/GenBank/DDBJ whole genome shotgun (WGS) entry which is preliminary data.</text>
</comment>
<evidence type="ECO:0000256" key="1">
    <source>
        <dbReference type="SAM" id="Phobius"/>
    </source>
</evidence>
<sequence length="323" mass="38297">MTRILVEANLNGFPSKAYYTRLEGLPDLCFQEPKKEEVKGILESIVEIKYNSQKILNSFCDLSYVGANTDKCFKECDRLYYWIGDMLYNKLGSNDEFYSIFNKLQDGQNMIGSSGQCKCKFPKGVNTDDFETMKTVYDYSLDNATIKEELNEGDISCDEYYMSHLRKYVNKYNDVFRACVYGKTKTYCDEFKRHYPSYMTEIMSNLKFKFNDQIIELIHLNVKTLKLEEKDEIPSASATIIPVYRTFKAFILTVLSLVFVLIFFFFIYKYNPLGTYRRNFMEKYNTIRRYLNDINMHKIMECNFYLNQKISESDHFNLAYYTF</sequence>
<dbReference type="Pfam" id="PF05795">
    <property type="entry name" value="Plasmodium_Vir"/>
    <property type="match status" value="1"/>
</dbReference>
<accession>A0A1Y1JTR5</accession>
<keyword evidence="1" id="KW-0472">Membrane</keyword>
<dbReference type="Proteomes" id="UP000195521">
    <property type="component" value="Unassembled WGS sequence"/>
</dbReference>
<keyword evidence="1" id="KW-0812">Transmembrane</keyword>
<dbReference type="OMA" id="NEGDISC"/>
<dbReference type="AlphaFoldDB" id="A0A1Y1JTR5"/>
<dbReference type="EMBL" id="BDQF01000138">
    <property type="protein sequence ID" value="GAW84152.1"/>
    <property type="molecule type" value="Genomic_DNA"/>
</dbReference>
<keyword evidence="1" id="KW-1133">Transmembrane helix</keyword>
<evidence type="ECO:0000313" key="2">
    <source>
        <dbReference type="EMBL" id="GAW84152.1"/>
    </source>
</evidence>
<keyword evidence="3" id="KW-1185">Reference proteome</keyword>
<dbReference type="OrthoDB" id="383226at2759"/>
<evidence type="ECO:0000313" key="3">
    <source>
        <dbReference type="Proteomes" id="UP000195521"/>
    </source>
</evidence>
<protein>
    <submittedName>
        <fullName evidence="2">Variable surface protein</fullName>
    </submittedName>
</protein>
<name>A0A1Y1JTR5_PLAGO</name>
<dbReference type="RefSeq" id="XP_028546741.1">
    <property type="nucleotide sequence ID" value="XM_028690940.1"/>
</dbReference>
<dbReference type="GeneID" id="39744960"/>
<dbReference type="InterPro" id="IPR008780">
    <property type="entry name" value="Plasmodium_Vir"/>
</dbReference>
<feature type="transmembrane region" description="Helical" evidence="1">
    <location>
        <begin position="249"/>
        <end position="268"/>
    </location>
</feature>
<organism evidence="2 3">
    <name type="scientific">Plasmodium gonderi</name>
    <dbReference type="NCBI Taxonomy" id="77519"/>
    <lineage>
        <taxon>Eukaryota</taxon>
        <taxon>Sar</taxon>
        <taxon>Alveolata</taxon>
        <taxon>Apicomplexa</taxon>
        <taxon>Aconoidasida</taxon>
        <taxon>Haemosporida</taxon>
        <taxon>Plasmodiidae</taxon>
        <taxon>Plasmodium</taxon>
        <taxon>Plasmodium (Plasmodium)</taxon>
    </lineage>
</organism>
<reference evidence="3" key="1">
    <citation type="submission" date="2017-04" db="EMBL/GenBank/DDBJ databases">
        <title>Plasmodium gonderi genome.</title>
        <authorList>
            <person name="Arisue N."/>
            <person name="Honma H."/>
            <person name="Kawai S."/>
            <person name="Tougan T."/>
            <person name="Tanabe K."/>
            <person name="Horii T."/>
        </authorList>
    </citation>
    <scope>NUCLEOTIDE SEQUENCE [LARGE SCALE GENOMIC DNA]</scope>
    <source>
        <strain evidence="3">ATCC 30045</strain>
    </source>
</reference>
<gene>
    <name evidence="2" type="ORF">PGO_001390</name>
</gene>
<proteinExistence type="predicted"/>